<feature type="non-terminal residue" evidence="1">
    <location>
        <position position="1"/>
    </location>
</feature>
<dbReference type="EMBL" id="GDID01002379">
    <property type="protein sequence ID" value="JAP94227.1"/>
    <property type="molecule type" value="Transcribed_RNA"/>
</dbReference>
<sequence>LAQEDILKINCFFVQLHYFSQNIKLSGLLIALNQRMQLQFQCLYFNVAYTRMCKDIGQRVTIGYNYNIIKKEISNLAYDDDLQLSSIVAAFKDQIVSENLSFKSIEKLPQALTLLQYVYSNSRTFKEKFTNASFITIGYLRKINIDIYHKTTKFNLNWFDALVLLFTVRMASDCIISDATQFAIYSKVIELFEKQTSQESEIKSAGDILQLFKVFKENMFSESEKQLINAMIADCQQENVEQLQIICEQMMLEQLQKLEVYPQFKQISAFVDSLRIQQKFLSVSLNNIDGFHYEQNQQYMVYMVKAHPIVLLLYNGKTISVIKIFNKVPKFVQEIAAEHFNIGPNGVAVEQNDKIVNYKLTITQKTQAKLENYETQVLHLGQIEPDVLYVNTLQFDKDQGSHFALQQSRHKMVCISPYTLQIHFLQMSYLKTFERDLTQYMSSLQEIFEVKLVNENILLALCKKNNQHAIMKTLLNDLVYQQEQRFEIIELNFDAEHLKYFDYENQFFVIASSYKEFRCYHLIGNELIELKRIQYTQPSKKFLFEMYKQEEKWCCCNYYLRVLQQRICEFCPYCGREVGVDGGIQVVCLEDVKV</sequence>
<gene>
    <name evidence="1" type="ORF">TPC1_13212</name>
</gene>
<proteinExistence type="predicted"/>
<evidence type="ECO:0000313" key="1">
    <source>
        <dbReference type="EMBL" id="JAP94227.1"/>
    </source>
</evidence>
<accession>A0A146KCH0</accession>
<protein>
    <submittedName>
        <fullName evidence="1">RAVE protein 1 C terminal domain-containing protein</fullName>
    </submittedName>
</protein>
<reference evidence="1" key="1">
    <citation type="submission" date="2015-07" db="EMBL/GenBank/DDBJ databases">
        <title>Adaptation to a free-living lifestyle via gene acquisitions in the diplomonad Trepomonas sp. PC1.</title>
        <authorList>
            <person name="Xu F."/>
            <person name="Jerlstrom-Hultqvist J."/>
            <person name="Kolisko M."/>
            <person name="Simpson A.G.B."/>
            <person name="Roger A.J."/>
            <person name="Svard S.G."/>
            <person name="Andersson J.O."/>
        </authorList>
    </citation>
    <scope>NUCLEOTIDE SEQUENCE</scope>
    <source>
        <strain evidence="1">PC1</strain>
    </source>
</reference>
<feature type="non-terminal residue" evidence="1">
    <location>
        <position position="594"/>
    </location>
</feature>
<dbReference type="AlphaFoldDB" id="A0A146KCH0"/>
<organism evidence="1">
    <name type="scientific">Trepomonas sp. PC1</name>
    <dbReference type="NCBI Taxonomy" id="1076344"/>
    <lineage>
        <taxon>Eukaryota</taxon>
        <taxon>Metamonada</taxon>
        <taxon>Diplomonadida</taxon>
        <taxon>Hexamitidae</taxon>
        <taxon>Hexamitinae</taxon>
        <taxon>Trepomonas</taxon>
    </lineage>
</organism>
<name>A0A146KCH0_9EUKA</name>